<feature type="compositionally biased region" description="Polar residues" evidence="1">
    <location>
        <begin position="1"/>
        <end position="14"/>
    </location>
</feature>
<keyword evidence="4" id="KW-1185">Reference proteome</keyword>
<keyword evidence="2" id="KW-0472">Membrane</keyword>
<gene>
    <name evidence="3" type="ORF">FK219_006905</name>
</gene>
<dbReference type="Pfam" id="PF11209">
    <property type="entry name" value="LmeA"/>
    <property type="match status" value="1"/>
</dbReference>
<dbReference type="OrthoDB" id="5123569at2"/>
<evidence type="ECO:0000313" key="3">
    <source>
        <dbReference type="EMBL" id="NHF62967.1"/>
    </source>
</evidence>
<organism evidence="3 4">
    <name type="scientific">Microcella pacifica</name>
    <dbReference type="NCBI Taxonomy" id="2591847"/>
    <lineage>
        <taxon>Bacteria</taxon>
        <taxon>Bacillati</taxon>
        <taxon>Actinomycetota</taxon>
        <taxon>Actinomycetes</taxon>
        <taxon>Micrococcales</taxon>
        <taxon>Microbacteriaceae</taxon>
        <taxon>Microcella</taxon>
    </lineage>
</organism>
<keyword evidence="2" id="KW-1133">Transmembrane helix</keyword>
<feature type="transmembrane region" description="Helical" evidence="2">
    <location>
        <begin position="27"/>
        <end position="47"/>
    </location>
</feature>
<evidence type="ECO:0000313" key="4">
    <source>
        <dbReference type="Proteomes" id="UP000818266"/>
    </source>
</evidence>
<reference evidence="3 4" key="1">
    <citation type="submission" date="2020-03" db="EMBL/GenBank/DDBJ databases">
        <title>Chryseoglobus sp. isolated from a deep-sea seamount.</title>
        <authorList>
            <person name="Zhang D.-C."/>
        </authorList>
    </citation>
    <scope>NUCLEOTIDE SEQUENCE [LARGE SCALE GENOMIC DNA]</scope>
    <source>
        <strain evidence="3 4">KN1116</strain>
    </source>
</reference>
<sequence length="273" mass="28740">MTDPASEQQEQSAGEATPHDRRRRRRILIAVGVVLALFGALVAAAVVGESIARQQGTLLIATEVREVFSLEEDHPVEVEFVGFSVLAQLAGGELDGVTVDVPDLPVGELRGDLEIIASGVPLDLEQPTEKLQAVYRVAEGDLAGLSGFLAGTVVNDIALDDRLIRFGTGFEIFGASFDLAIGVEPSVDEGRLAFTPRSIEFNGQSIDVEALRSQFGGIVDPLLDSRDFCVAELLPSALTLTSVQVGDEQLVIVLAAEETALGGPGFAELGSCG</sequence>
<protein>
    <submittedName>
        <fullName evidence="3">DUF2993 domain-containing protein</fullName>
    </submittedName>
</protein>
<dbReference type="InterPro" id="IPR021373">
    <property type="entry name" value="DUF2993"/>
</dbReference>
<accession>A0A9E5JP14</accession>
<name>A0A9E5JP14_9MICO</name>
<evidence type="ECO:0000256" key="1">
    <source>
        <dbReference type="SAM" id="MobiDB-lite"/>
    </source>
</evidence>
<evidence type="ECO:0000256" key="2">
    <source>
        <dbReference type="SAM" id="Phobius"/>
    </source>
</evidence>
<dbReference type="RefSeq" id="WP_152583458.1">
    <property type="nucleotide sequence ID" value="NZ_JAVJPO010000004.1"/>
</dbReference>
<dbReference type="AlphaFoldDB" id="A0A9E5JP14"/>
<keyword evidence="2" id="KW-0812">Transmembrane</keyword>
<proteinExistence type="predicted"/>
<feature type="region of interest" description="Disordered" evidence="1">
    <location>
        <begin position="1"/>
        <end position="20"/>
    </location>
</feature>
<comment type="caution">
    <text evidence="3">The sequence shown here is derived from an EMBL/GenBank/DDBJ whole genome shotgun (WGS) entry which is preliminary data.</text>
</comment>
<dbReference type="Proteomes" id="UP000818266">
    <property type="component" value="Unassembled WGS sequence"/>
</dbReference>
<dbReference type="EMBL" id="VIKT02000009">
    <property type="protein sequence ID" value="NHF62967.1"/>
    <property type="molecule type" value="Genomic_DNA"/>
</dbReference>